<dbReference type="Proteomes" id="UP000001805">
    <property type="component" value="Chromosome 3, Linkage Group III"/>
</dbReference>
<dbReference type="InParanoid" id="Q7S338"/>
<protein>
    <submittedName>
        <fullName evidence="1">Uncharacterized protein</fullName>
    </submittedName>
</protein>
<dbReference type="AlphaFoldDB" id="Q7S338"/>
<dbReference type="HOGENOM" id="CLU_1073982_0_0_1"/>
<evidence type="ECO:0000313" key="2">
    <source>
        <dbReference type="Proteomes" id="UP000001805"/>
    </source>
</evidence>
<evidence type="ECO:0000313" key="1">
    <source>
        <dbReference type="EMBL" id="EAA29851.1"/>
    </source>
</evidence>
<gene>
    <name evidence="1" type="ORF">NCU09177</name>
</gene>
<sequence>MEFCFFAVMGGFRVSIKDIRPSESAYFRSSYNGALPEDLALSPDGIRLLAQLGHLNLLLPHASDVEDKNKSNGFQKLLVMVQLSWMLLQCIFRGNQKLPISLLEIHTFGHAYFALLLYIAWFSKPADISHPINIPTDAFADALALMVQEQFCEAQNIMTCLYPQRTHENELSMLAVRADPETMPPSDERDSPSLIHFKDSEGELKKVTWIAPTDTFSELCITGDEADGVALPCGMSYAKMFRLPTIKSERQESSDTLLC</sequence>
<dbReference type="PaxDb" id="5141-EFNCRP00000008998"/>
<dbReference type="RefSeq" id="XP_959087.1">
    <property type="nucleotide sequence ID" value="XM_953994.1"/>
</dbReference>
<dbReference type="KEGG" id="ncr:NCU09177"/>
<reference evidence="1 2" key="1">
    <citation type="journal article" date="2003" name="Nature">
        <title>The genome sequence of the filamentous fungus Neurospora crassa.</title>
        <authorList>
            <person name="Galagan J.E."/>
            <person name="Calvo S.E."/>
            <person name="Borkovich K.A."/>
            <person name="Selker E.U."/>
            <person name="Read N.D."/>
            <person name="Jaffe D."/>
            <person name="FitzHugh W."/>
            <person name="Ma L.J."/>
            <person name="Smirnov S."/>
            <person name="Purcell S."/>
            <person name="Rehman B."/>
            <person name="Elkins T."/>
            <person name="Engels R."/>
            <person name="Wang S."/>
            <person name="Nielsen C.B."/>
            <person name="Butler J."/>
            <person name="Endrizzi M."/>
            <person name="Qui D."/>
            <person name="Ianakiev P."/>
            <person name="Bell-Pedersen D."/>
            <person name="Nelson M.A."/>
            <person name="Werner-Washburne M."/>
            <person name="Selitrennikoff C.P."/>
            <person name="Kinsey J.A."/>
            <person name="Braun E.L."/>
            <person name="Zelter A."/>
            <person name="Schulte U."/>
            <person name="Kothe G.O."/>
            <person name="Jedd G."/>
            <person name="Mewes W."/>
            <person name="Staben C."/>
            <person name="Marcotte E."/>
            <person name="Greenberg D."/>
            <person name="Roy A."/>
            <person name="Foley K."/>
            <person name="Naylor J."/>
            <person name="Stange-Thomann N."/>
            <person name="Barrett R."/>
            <person name="Gnerre S."/>
            <person name="Kamal M."/>
            <person name="Kamvysselis M."/>
            <person name="Mauceli E."/>
            <person name="Bielke C."/>
            <person name="Rudd S."/>
            <person name="Frishman D."/>
            <person name="Krystofova S."/>
            <person name="Rasmussen C."/>
            <person name="Metzenberg R.L."/>
            <person name="Perkins D.D."/>
            <person name="Kroken S."/>
            <person name="Cogoni C."/>
            <person name="Macino G."/>
            <person name="Catcheside D."/>
            <person name="Li W."/>
            <person name="Pratt R.J."/>
            <person name="Osmani S.A."/>
            <person name="DeSouza C.P."/>
            <person name="Glass L."/>
            <person name="Orbach M.J."/>
            <person name="Berglund J.A."/>
            <person name="Voelker R."/>
            <person name="Yarden O."/>
            <person name="Plamann M."/>
            <person name="Seiler S."/>
            <person name="Dunlap J."/>
            <person name="Radford A."/>
            <person name="Aramayo R."/>
            <person name="Natvig D.O."/>
            <person name="Alex L.A."/>
            <person name="Mannhaupt G."/>
            <person name="Ebbole D.J."/>
            <person name="Freitag M."/>
            <person name="Paulsen I."/>
            <person name="Sachs M.S."/>
            <person name="Lander E.S."/>
            <person name="Nusbaum C."/>
            <person name="Birren B."/>
        </authorList>
    </citation>
    <scope>NUCLEOTIDE SEQUENCE [LARGE SCALE GENOMIC DNA]</scope>
    <source>
        <strain evidence="2">ATCC 24698 / 74-OR23-1A / CBS 708.71 / DSM 1257 / FGSC 987</strain>
    </source>
</reference>
<organism evidence="1 2">
    <name type="scientific">Neurospora crassa (strain ATCC 24698 / 74-OR23-1A / CBS 708.71 / DSM 1257 / FGSC 987)</name>
    <dbReference type="NCBI Taxonomy" id="367110"/>
    <lineage>
        <taxon>Eukaryota</taxon>
        <taxon>Fungi</taxon>
        <taxon>Dikarya</taxon>
        <taxon>Ascomycota</taxon>
        <taxon>Pezizomycotina</taxon>
        <taxon>Sordariomycetes</taxon>
        <taxon>Sordariomycetidae</taxon>
        <taxon>Sordariales</taxon>
        <taxon>Sordariaceae</taxon>
        <taxon>Neurospora</taxon>
    </lineage>
</organism>
<dbReference type="STRING" id="367110.Q7S338"/>
<dbReference type="OrthoDB" id="4588819at2759"/>
<dbReference type="GeneID" id="3875234"/>
<accession>Q7S338</accession>
<dbReference type="PANTHER" id="PTHR35043">
    <property type="entry name" value="TRANSCRIPTION FACTOR DOMAIN-CONTAINING PROTEIN"/>
    <property type="match status" value="1"/>
</dbReference>
<name>Q7S338_NEUCR</name>
<dbReference type="EMBL" id="CM002238">
    <property type="protein sequence ID" value="EAA29851.1"/>
    <property type="molecule type" value="Genomic_DNA"/>
</dbReference>
<proteinExistence type="predicted"/>
<dbReference type="VEuPathDB" id="FungiDB:NCU09177"/>
<dbReference type="PANTHER" id="PTHR35043:SF7">
    <property type="entry name" value="TRANSCRIPTION FACTOR DOMAIN-CONTAINING PROTEIN"/>
    <property type="match status" value="1"/>
</dbReference>
<keyword evidence="2" id="KW-1185">Reference proteome</keyword>